<feature type="compositionally biased region" description="Basic and acidic residues" evidence="1">
    <location>
        <begin position="117"/>
        <end position="134"/>
    </location>
</feature>
<dbReference type="Proteomes" id="UP000053599">
    <property type="component" value="Unassembled WGS sequence"/>
</dbReference>
<sequence length="134" mass="13757">MPRGGDYVGEPPQSDNAIGLTNDIVHGGDGKPTSEEPIPRASKTAPLPEGLSEEVNDGVHSGGGSRGAPASGSGKGAHVPKTLGEEKGTKVEGRKPVEILAAGTESQTTNFGTDPAHYQHPEIPQGKDRMEVGK</sequence>
<organism evidence="2 3">
    <name type="scientific">Exophiala sideris</name>
    <dbReference type="NCBI Taxonomy" id="1016849"/>
    <lineage>
        <taxon>Eukaryota</taxon>
        <taxon>Fungi</taxon>
        <taxon>Dikarya</taxon>
        <taxon>Ascomycota</taxon>
        <taxon>Pezizomycotina</taxon>
        <taxon>Eurotiomycetes</taxon>
        <taxon>Chaetothyriomycetidae</taxon>
        <taxon>Chaetothyriales</taxon>
        <taxon>Herpotrichiellaceae</taxon>
        <taxon>Exophiala</taxon>
    </lineage>
</organism>
<dbReference type="AlphaFoldDB" id="A0A0D1WCV2"/>
<protein>
    <submittedName>
        <fullName evidence="2">Uncharacterized protein</fullName>
    </submittedName>
</protein>
<dbReference type="OrthoDB" id="3439627at2759"/>
<dbReference type="HOGENOM" id="CLU_156682_0_0_1"/>
<evidence type="ECO:0000313" key="2">
    <source>
        <dbReference type="EMBL" id="KIV86530.1"/>
    </source>
</evidence>
<accession>A0A0D1WCV2</accession>
<name>A0A0D1WCV2_9EURO</name>
<feature type="compositionally biased region" description="Basic and acidic residues" evidence="1">
    <location>
        <begin position="26"/>
        <end position="38"/>
    </location>
</feature>
<dbReference type="EMBL" id="KN846951">
    <property type="protein sequence ID" value="KIV86530.1"/>
    <property type="molecule type" value="Genomic_DNA"/>
</dbReference>
<evidence type="ECO:0000256" key="1">
    <source>
        <dbReference type="SAM" id="MobiDB-lite"/>
    </source>
</evidence>
<reference evidence="2 3" key="1">
    <citation type="submission" date="2015-01" db="EMBL/GenBank/DDBJ databases">
        <title>The Genome Sequence of Exophiala sideris CBS121828.</title>
        <authorList>
            <consortium name="The Broad Institute Genomics Platform"/>
            <person name="Cuomo C."/>
            <person name="de Hoog S."/>
            <person name="Gorbushina A."/>
            <person name="Stielow B."/>
            <person name="Teixiera M."/>
            <person name="Abouelleil A."/>
            <person name="Chapman S.B."/>
            <person name="Priest M."/>
            <person name="Young S.K."/>
            <person name="Wortman J."/>
            <person name="Nusbaum C."/>
            <person name="Birren B."/>
        </authorList>
    </citation>
    <scope>NUCLEOTIDE SEQUENCE [LARGE SCALE GENOMIC DNA]</scope>
    <source>
        <strain evidence="2 3">CBS 121828</strain>
    </source>
</reference>
<evidence type="ECO:0000313" key="3">
    <source>
        <dbReference type="Proteomes" id="UP000053599"/>
    </source>
</evidence>
<feature type="compositionally biased region" description="Basic and acidic residues" evidence="1">
    <location>
        <begin position="83"/>
        <end position="97"/>
    </location>
</feature>
<feature type="region of interest" description="Disordered" evidence="1">
    <location>
        <begin position="1"/>
        <end position="134"/>
    </location>
</feature>
<proteinExistence type="predicted"/>
<dbReference type="EMBL" id="KN846951">
    <property type="protein sequence ID" value="KIV86531.1"/>
    <property type="molecule type" value="Genomic_DNA"/>
</dbReference>
<gene>
    <name evidence="2" type="ORF">PV11_02137</name>
</gene>